<keyword evidence="3" id="KW-1185">Reference proteome</keyword>
<evidence type="ECO:0000256" key="1">
    <source>
        <dbReference type="SAM" id="Phobius"/>
    </source>
</evidence>
<dbReference type="eggNOG" id="ENOG50301JV">
    <property type="taxonomic scope" value="Bacteria"/>
</dbReference>
<keyword evidence="1" id="KW-0472">Membrane</keyword>
<keyword evidence="1" id="KW-0812">Transmembrane</keyword>
<evidence type="ECO:0000313" key="2">
    <source>
        <dbReference type="EMBL" id="ETX14573.1"/>
    </source>
</evidence>
<dbReference type="EMBL" id="JALZ01000010">
    <property type="protein sequence ID" value="ETX14573.1"/>
    <property type="molecule type" value="Genomic_DNA"/>
</dbReference>
<dbReference type="AlphaFoldDB" id="X7EHG9"/>
<dbReference type="RefSeq" id="WP_037262312.1">
    <property type="nucleotide sequence ID" value="NZ_JALZ01000010.1"/>
</dbReference>
<dbReference type="Proteomes" id="UP000022447">
    <property type="component" value="Unassembled WGS sequence"/>
</dbReference>
<dbReference type="OrthoDB" id="9853181at2"/>
<protein>
    <submittedName>
        <fullName evidence="2">Uncharacterized protein</fullName>
    </submittedName>
</protein>
<feature type="transmembrane region" description="Helical" evidence="1">
    <location>
        <begin position="7"/>
        <end position="24"/>
    </location>
</feature>
<comment type="caution">
    <text evidence="2">The sequence shown here is derived from an EMBL/GenBank/DDBJ whole genome shotgun (WGS) entry which is preliminary data.</text>
</comment>
<organism evidence="2 3">
    <name type="scientific">Roseivivax halodurans JCM 10272</name>
    <dbReference type="NCBI Taxonomy" id="1449350"/>
    <lineage>
        <taxon>Bacteria</taxon>
        <taxon>Pseudomonadati</taxon>
        <taxon>Pseudomonadota</taxon>
        <taxon>Alphaproteobacteria</taxon>
        <taxon>Rhodobacterales</taxon>
        <taxon>Roseobacteraceae</taxon>
        <taxon>Roseivivax</taxon>
    </lineage>
</organism>
<reference evidence="2 3" key="1">
    <citation type="submission" date="2014-01" db="EMBL/GenBank/DDBJ databases">
        <title>Roseivivax halodurans JCM 10272 Genome Sequencing.</title>
        <authorList>
            <person name="Lai Q."/>
            <person name="Li G."/>
            <person name="Shao Z."/>
        </authorList>
    </citation>
    <scope>NUCLEOTIDE SEQUENCE [LARGE SCALE GENOMIC DNA]</scope>
    <source>
        <strain evidence="2 3">JCM 10272</strain>
    </source>
</reference>
<proteinExistence type="predicted"/>
<name>X7EHG9_9RHOB</name>
<evidence type="ECO:0000313" key="3">
    <source>
        <dbReference type="Proteomes" id="UP000022447"/>
    </source>
</evidence>
<accession>X7EHG9</accession>
<keyword evidence="1" id="KW-1133">Transmembrane helix</keyword>
<sequence>MTRLKTVAITALLFVVGWIGYYWMTKVDHPDVLAFHDYSLPFDPPRSPLRPGDVVAVTPDNSIYRLCSLKPAQDQAMPSMVTAAYYNDLRERFPEFIDSIDAVKGLFGESAAAEEQEELRAERREVVLRGVNLVMEEEWDVFVESDCEVRTARALSKGRLPCTVEKSLISEVMLDDGVREMRTLAVRLKTHPNWVGPKVFDDNGIAVPDNLDGVFSEKCTAMRLPIDAMVRRWIGAIAREAPVIRDAI</sequence>
<gene>
    <name evidence="2" type="ORF">OCH239_02465</name>
</gene>